<proteinExistence type="predicted"/>
<organism evidence="2 3">
    <name type="scientific">Methanobacterium spitsbergense</name>
    <dbReference type="NCBI Taxonomy" id="2874285"/>
    <lineage>
        <taxon>Archaea</taxon>
        <taxon>Methanobacteriati</taxon>
        <taxon>Methanobacteriota</taxon>
        <taxon>Methanomada group</taxon>
        <taxon>Methanobacteria</taxon>
        <taxon>Methanobacteriales</taxon>
        <taxon>Methanobacteriaceae</taxon>
        <taxon>Methanobacterium</taxon>
    </lineage>
</organism>
<comment type="caution">
    <text evidence="2">The sequence shown here is derived from an EMBL/GenBank/DDBJ whole genome shotgun (WGS) entry which is preliminary data.</text>
</comment>
<protein>
    <submittedName>
        <fullName evidence="2">Class III signal peptide-containing protein</fullName>
    </submittedName>
</protein>
<dbReference type="AlphaFoldDB" id="A0A8T5UU13"/>
<name>A0A8T5UU13_9EURY</name>
<evidence type="ECO:0000256" key="1">
    <source>
        <dbReference type="SAM" id="Phobius"/>
    </source>
</evidence>
<feature type="transmembrane region" description="Helical" evidence="1">
    <location>
        <begin position="15"/>
        <end position="33"/>
    </location>
</feature>
<evidence type="ECO:0000313" key="3">
    <source>
        <dbReference type="Proteomes" id="UP000825933"/>
    </source>
</evidence>
<reference evidence="3" key="1">
    <citation type="journal article" date="2022" name="Microbiol. Resour. Announc.">
        <title>Draft Genome Sequence of a Methanogenic Archaeon from West Spitsbergen Permafrost.</title>
        <authorList>
            <person name="Trubitsyn V."/>
            <person name="Rivkina E."/>
            <person name="Shcherbakova V."/>
        </authorList>
    </citation>
    <scope>NUCLEOTIDE SEQUENCE [LARGE SCALE GENOMIC DNA]</scope>
    <source>
        <strain evidence="3">VT</strain>
    </source>
</reference>
<gene>
    <name evidence="2" type="ORF">K8N75_01360</name>
</gene>
<keyword evidence="3" id="KW-1185">Reference proteome</keyword>
<keyword evidence="1" id="KW-1133">Transmembrane helix</keyword>
<dbReference type="Proteomes" id="UP000825933">
    <property type="component" value="Unassembled WGS sequence"/>
</dbReference>
<accession>A0A8T5UU13</accession>
<sequence length="64" mass="6874">MDIINEEAAQSSAELVLLFGGIIVIAIVAALFYKNYLSGLGNGITNTDLQNVNNKINDLSNKFS</sequence>
<keyword evidence="1" id="KW-0472">Membrane</keyword>
<dbReference type="RefSeq" id="WP_223790379.1">
    <property type="nucleotide sequence ID" value="NZ_JAIOUQ010000003.1"/>
</dbReference>
<dbReference type="EMBL" id="JAIOUQ010000003">
    <property type="protein sequence ID" value="MBZ2164700.1"/>
    <property type="molecule type" value="Genomic_DNA"/>
</dbReference>
<keyword evidence="1" id="KW-0812">Transmembrane</keyword>
<evidence type="ECO:0000313" key="2">
    <source>
        <dbReference type="EMBL" id="MBZ2164700.1"/>
    </source>
</evidence>